<gene>
    <name evidence="1" type="ORF">OEA41_002038</name>
</gene>
<dbReference type="InterPro" id="IPR009097">
    <property type="entry name" value="Cyclic_Pdiesterase"/>
</dbReference>
<name>A0AAD9ZEA7_9LECA</name>
<dbReference type="Proteomes" id="UP001276659">
    <property type="component" value="Unassembled WGS sequence"/>
</dbReference>
<sequence>MSPTGTDNAFTDLSGAVSSHSDNPYDALLEACANDPAEIQIRYKTHRETRNEQQKAKILAPDFSGFSIDPILEKLVNPDAYPGYIDPRNCLVFWARPPERIRKLVGTLQAQLRDLAPILEMAHSRTEAEIAAMVDKMEGKIPEIVDYTYDHRARLVEPMLSYDAAAIALSFLPAAGEGLPGNEASKDAYNYHHLRRDISALCKSTGVEVASRYVVPSSHLTIARFVTQKDFAKEESEGPDSEKVARLVEKLDEVNTNLKSQHWLKEAGTWTVGEEKGLVCRRGTVWYGGGETQHSGRGFDA</sequence>
<dbReference type="EMBL" id="JASNWA010000006">
    <property type="protein sequence ID" value="KAK3174792.1"/>
    <property type="molecule type" value="Genomic_DNA"/>
</dbReference>
<protein>
    <submittedName>
        <fullName evidence="1">Uncharacterized protein</fullName>
    </submittedName>
</protein>
<dbReference type="SUPFAM" id="SSF55144">
    <property type="entry name" value="LigT-like"/>
    <property type="match status" value="1"/>
</dbReference>
<dbReference type="AlphaFoldDB" id="A0AAD9ZEA7"/>
<keyword evidence="2" id="KW-1185">Reference proteome</keyword>
<reference evidence="1" key="1">
    <citation type="submission" date="2022-11" db="EMBL/GenBank/DDBJ databases">
        <title>Chromosomal genome sequence assembly and mating type (MAT) locus characterization of the leprose asexual lichenized fungus Lepraria neglecta (Nyl.) Erichsen.</title>
        <authorList>
            <person name="Allen J.L."/>
            <person name="Pfeffer B."/>
        </authorList>
    </citation>
    <scope>NUCLEOTIDE SEQUENCE</scope>
    <source>
        <strain evidence="1">Allen 5258</strain>
    </source>
</reference>
<comment type="caution">
    <text evidence="1">The sequence shown here is derived from an EMBL/GenBank/DDBJ whole genome shotgun (WGS) entry which is preliminary data.</text>
</comment>
<organism evidence="1 2">
    <name type="scientific">Lepraria neglecta</name>
    <dbReference type="NCBI Taxonomy" id="209136"/>
    <lineage>
        <taxon>Eukaryota</taxon>
        <taxon>Fungi</taxon>
        <taxon>Dikarya</taxon>
        <taxon>Ascomycota</taxon>
        <taxon>Pezizomycotina</taxon>
        <taxon>Lecanoromycetes</taxon>
        <taxon>OSLEUM clade</taxon>
        <taxon>Lecanoromycetidae</taxon>
        <taxon>Lecanorales</taxon>
        <taxon>Lecanorineae</taxon>
        <taxon>Stereocaulaceae</taxon>
        <taxon>Lepraria</taxon>
    </lineage>
</organism>
<proteinExistence type="predicted"/>
<evidence type="ECO:0000313" key="1">
    <source>
        <dbReference type="EMBL" id="KAK3174792.1"/>
    </source>
</evidence>
<accession>A0AAD9ZEA7</accession>
<evidence type="ECO:0000313" key="2">
    <source>
        <dbReference type="Proteomes" id="UP001276659"/>
    </source>
</evidence>